<accession>A0A1Y1YUZ1</accession>
<name>A0A1Y1YUZ1_9FUNG</name>
<keyword evidence="3" id="KW-1185">Reference proteome</keyword>
<proteinExistence type="predicted"/>
<dbReference type="InParanoid" id="A0A1Y1YUZ1"/>
<feature type="chain" id="PRO_5012666126" description="Phosphatidylglycerol/phosphatidylinositol transfer protein" evidence="1">
    <location>
        <begin position="18"/>
        <end position="139"/>
    </location>
</feature>
<gene>
    <name evidence="2" type="ORF">K493DRAFT_312247</name>
</gene>
<reference evidence="2 3" key="1">
    <citation type="submission" date="2016-07" db="EMBL/GenBank/DDBJ databases">
        <title>Pervasive Adenine N6-methylation of Active Genes in Fungi.</title>
        <authorList>
            <consortium name="DOE Joint Genome Institute"/>
            <person name="Mondo S.J."/>
            <person name="Dannebaum R.O."/>
            <person name="Kuo R.C."/>
            <person name="Labutti K."/>
            <person name="Haridas S."/>
            <person name="Kuo A."/>
            <person name="Salamov A."/>
            <person name="Ahrendt S.R."/>
            <person name="Lipzen A."/>
            <person name="Sullivan W."/>
            <person name="Andreopoulos W.B."/>
            <person name="Clum A."/>
            <person name="Lindquist E."/>
            <person name="Daum C."/>
            <person name="Ramamoorthy G.K."/>
            <person name="Gryganskyi A."/>
            <person name="Culley D."/>
            <person name="Magnuson J.K."/>
            <person name="James T.Y."/>
            <person name="O'Malley M.A."/>
            <person name="Stajich J.E."/>
            <person name="Spatafora J.W."/>
            <person name="Visel A."/>
            <person name="Grigoriev I.V."/>
        </authorList>
    </citation>
    <scope>NUCLEOTIDE SEQUENCE [LARGE SCALE GENOMIC DNA]</scope>
    <source>
        <strain evidence="2 3">CBS 931.73</strain>
    </source>
</reference>
<keyword evidence="1" id="KW-0732">Signal</keyword>
<dbReference type="Proteomes" id="UP000193498">
    <property type="component" value="Unassembled WGS sequence"/>
</dbReference>
<evidence type="ECO:0008006" key="4">
    <source>
        <dbReference type="Google" id="ProtNLM"/>
    </source>
</evidence>
<dbReference type="EMBL" id="MCFE01000064">
    <property type="protein sequence ID" value="ORY01853.1"/>
    <property type="molecule type" value="Genomic_DNA"/>
</dbReference>
<dbReference type="AlphaFoldDB" id="A0A1Y1YUZ1"/>
<evidence type="ECO:0000313" key="3">
    <source>
        <dbReference type="Proteomes" id="UP000193498"/>
    </source>
</evidence>
<evidence type="ECO:0000313" key="2">
    <source>
        <dbReference type="EMBL" id="ORY01853.1"/>
    </source>
</evidence>
<evidence type="ECO:0000256" key="1">
    <source>
        <dbReference type="SAM" id="SignalP"/>
    </source>
</evidence>
<feature type="signal peptide" evidence="1">
    <location>
        <begin position="1"/>
        <end position="17"/>
    </location>
</feature>
<protein>
    <recommendedName>
        <fullName evidence="4">Phosphatidylglycerol/phosphatidylinositol transfer protein</fullName>
    </recommendedName>
</protein>
<sequence length="139" mass="14670">MYISTLFSLAMAGASLSAPLPQVCKLNVVSQGPEVINVGCKIKLQLTVPAHILSAVDTLDIKLYPSGSRRGTLAHQVNTKDVQSGQQSIEAVFPISGRHLGKSTLVLTESPYQGLGCPAVYGVHEVTVLPSSPDVMCIL</sequence>
<comment type="caution">
    <text evidence="2">The sequence shown here is derived from an EMBL/GenBank/DDBJ whole genome shotgun (WGS) entry which is preliminary data.</text>
</comment>
<organism evidence="2 3">
    <name type="scientific">Basidiobolus meristosporus CBS 931.73</name>
    <dbReference type="NCBI Taxonomy" id="1314790"/>
    <lineage>
        <taxon>Eukaryota</taxon>
        <taxon>Fungi</taxon>
        <taxon>Fungi incertae sedis</taxon>
        <taxon>Zoopagomycota</taxon>
        <taxon>Entomophthoromycotina</taxon>
        <taxon>Basidiobolomycetes</taxon>
        <taxon>Basidiobolales</taxon>
        <taxon>Basidiobolaceae</taxon>
        <taxon>Basidiobolus</taxon>
    </lineage>
</organism>